<dbReference type="GO" id="GO:0016787">
    <property type="term" value="F:hydrolase activity"/>
    <property type="evidence" value="ECO:0007669"/>
    <property type="project" value="UniProtKB-UniRule"/>
</dbReference>
<accession>Q2IKI8</accession>
<evidence type="ECO:0000259" key="6">
    <source>
        <dbReference type="PROSITE" id="PS51635"/>
    </source>
</evidence>
<dbReference type="eggNOG" id="COG1752">
    <property type="taxonomic scope" value="Bacteria"/>
</dbReference>
<evidence type="ECO:0000256" key="2">
    <source>
        <dbReference type="ARBA" id="ARBA00022963"/>
    </source>
</evidence>
<evidence type="ECO:0000313" key="7">
    <source>
        <dbReference type="EMBL" id="ABC82166.1"/>
    </source>
</evidence>
<dbReference type="GO" id="GO:0016042">
    <property type="term" value="P:lipid catabolic process"/>
    <property type="evidence" value="ECO:0007669"/>
    <property type="project" value="UniProtKB-UniRule"/>
</dbReference>
<dbReference type="PANTHER" id="PTHR14226:SF29">
    <property type="entry name" value="NEUROPATHY TARGET ESTERASE SWS"/>
    <property type="match status" value="1"/>
</dbReference>
<dbReference type="InterPro" id="IPR050301">
    <property type="entry name" value="NTE"/>
</dbReference>
<evidence type="ECO:0000256" key="4">
    <source>
        <dbReference type="PROSITE-ProRule" id="PRU01161"/>
    </source>
</evidence>
<dbReference type="SUPFAM" id="SSF52151">
    <property type="entry name" value="FabD/lysophospholipase-like"/>
    <property type="match status" value="1"/>
</dbReference>
<dbReference type="Pfam" id="PF01734">
    <property type="entry name" value="Patatin"/>
    <property type="match status" value="1"/>
</dbReference>
<organism evidence="7 8">
    <name type="scientific">Anaeromyxobacter dehalogenans (strain 2CP-C)</name>
    <dbReference type="NCBI Taxonomy" id="290397"/>
    <lineage>
        <taxon>Bacteria</taxon>
        <taxon>Pseudomonadati</taxon>
        <taxon>Myxococcota</taxon>
        <taxon>Myxococcia</taxon>
        <taxon>Myxococcales</taxon>
        <taxon>Cystobacterineae</taxon>
        <taxon>Anaeromyxobacteraceae</taxon>
        <taxon>Anaeromyxobacter</taxon>
    </lineage>
</organism>
<feature type="short sequence motif" description="GXSXG" evidence="4">
    <location>
        <begin position="100"/>
        <end position="104"/>
    </location>
</feature>
<evidence type="ECO:0000256" key="3">
    <source>
        <dbReference type="ARBA" id="ARBA00023098"/>
    </source>
</evidence>
<dbReference type="PROSITE" id="PS51318">
    <property type="entry name" value="TAT"/>
    <property type="match status" value="1"/>
</dbReference>
<comment type="caution">
    <text evidence="4">Lacks conserved residue(s) required for the propagation of feature annotation.</text>
</comment>
<keyword evidence="2 4" id="KW-0442">Lipid degradation</keyword>
<dbReference type="STRING" id="290397.Adeh_2396"/>
<feature type="signal peptide" evidence="5">
    <location>
        <begin position="1"/>
        <end position="32"/>
    </location>
</feature>
<feature type="chain" id="PRO_5004209958" evidence="5">
    <location>
        <begin position="33"/>
        <end position="333"/>
    </location>
</feature>
<dbReference type="InterPro" id="IPR016035">
    <property type="entry name" value="Acyl_Trfase/lysoPLipase"/>
</dbReference>
<evidence type="ECO:0000256" key="1">
    <source>
        <dbReference type="ARBA" id="ARBA00022801"/>
    </source>
</evidence>
<gene>
    <name evidence="7" type="ordered locus">Adeh_2396</name>
</gene>
<evidence type="ECO:0000256" key="5">
    <source>
        <dbReference type="SAM" id="SignalP"/>
    </source>
</evidence>
<proteinExistence type="predicted"/>
<keyword evidence="3 4" id="KW-0443">Lipid metabolism</keyword>
<keyword evidence="5" id="KW-0732">Signal</keyword>
<dbReference type="InterPro" id="IPR002641">
    <property type="entry name" value="PNPLA_dom"/>
</dbReference>
<dbReference type="PROSITE" id="PS51635">
    <property type="entry name" value="PNPLA"/>
    <property type="match status" value="1"/>
</dbReference>
<protein>
    <submittedName>
        <fullName evidence="7">Patatin</fullName>
    </submittedName>
</protein>
<dbReference type="HOGENOM" id="CLU_047251_0_0_7"/>
<feature type="active site" description="Nucleophile" evidence="4">
    <location>
        <position position="102"/>
    </location>
</feature>
<dbReference type="CDD" id="cd07205">
    <property type="entry name" value="Pat_PNPLA6_PNPLA7_NTE1_like"/>
    <property type="match status" value="1"/>
</dbReference>
<feature type="active site" description="Proton acceptor" evidence="4">
    <location>
        <position position="218"/>
    </location>
</feature>
<evidence type="ECO:0000313" key="8">
    <source>
        <dbReference type="Proteomes" id="UP000001935"/>
    </source>
</evidence>
<dbReference type="AlphaFoldDB" id="Q2IKI8"/>
<keyword evidence="1 4" id="KW-0378">Hydrolase</keyword>
<reference evidence="7 8" key="1">
    <citation type="submission" date="2006-01" db="EMBL/GenBank/DDBJ databases">
        <title>Complete sequence of Anaeromyxobacter dehalogenans 2CP-C.</title>
        <authorList>
            <consortium name="US DOE Joint Genome Institute"/>
            <person name="Copeland A."/>
            <person name="Lucas S."/>
            <person name="Lapidus A."/>
            <person name="Barry K."/>
            <person name="Detter J.C."/>
            <person name="Glavina T."/>
            <person name="Hammon N."/>
            <person name="Israni S."/>
            <person name="Pitluck S."/>
            <person name="Brettin T."/>
            <person name="Bruce D."/>
            <person name="Han C."/>
            <person name="Tapia R."/>
            <person name="Gilna P."/>
            <person name="Kiss H."/>
            <person name="Schmutz J."/>
            <person name="Larimer F."/>
            <person name="Land M."/>
            <person name="Kyrpides N."/>
            <person name="Anderson I."/>
            <person name="Sanford R.A."/>
            <person name="Ritalahti K.M."/>
            <person name="Thomas H.S."/>
            <person name="Kirby J.R."/>
            <person name="Zhulin I.B."/>
            <person name="Loeffler F.E."/>
            <person name="Richardson P."/>
        </authorList>
    </citation>
    <scope>NUCLEOTIDE SEQUENCE [LARGE SCALE GENOMIC DNA]</scope>
    <source>
        <strain evidence="7 8">2CP-C</strain>
    </source>
</reference>
<dbReference type="EMBL" id="CP000251">
    <property type="protein sequence ID" value="ABC82166.1"/>
    <property type="molecule type" value="Genomic_DNA"/>
</dbReference>
<dbReference type="KEGG" id="ade:Adeh_2396"/>
<dbReference type="Proteomes" id="UP000001935">
    <property type="component" value="Chromosome"/>
</dbReference>
<dbReference type="PANTHER" id="PTHR14226">
    <property type="entry name" value="NEUROPATHY TARGET ESTERASE/SWISS CHEESE D.MELANOGASTER"/>
    <property type="match status" value="1"/>
</dbReference>
<name>Q2IKI8_ANADE</name>
<feature type="short sequence motif" description="DGA/G" evidence="4">
    <location>
        <begin position="218"/>
        <end position="220"/>
    </location>
</feature>
<dbReference type="Gene3D" id="3.40.1090.10">
    <property type="entry name" value="Cytosolic phospholipase A2 catalytic domain"/>
    <property type="match status" value="2"/>
</dbReference>
<dbReference type="PROSITE" id="PS51257">
    <property type="entry name" value="PROKAR_LIPOPROTEIN"/>
    <property type="match status" value="1"/>
</dbReference>
<dbReference type="InterPro" id="IPR006311">
    <property type="entry name" value="TAT_signal"/>
</dbReference>
<sequence length="333" mass="35244">MRARVPRQNRPMRRTPLATLAPLAAAALAALAACRTAGPVAPAAELPSAPAPAPVAPPPAPVREPRIALVLGGGAARGFAHIGVIRVLEQERIPVDLVVGTSVGSLIGALYASEKDSFDLEWTAFQLQQDDLFDFRLVNAVMGMGYAKGEKLDAFVRAKVKQPNIEQLKVPFAAVATDLNWGTRVVIDRGPVAPAVRASSAIPGIFEPVGHMGKLLVDGGVVDNIPIDVAREKGADVVIAVDISEDVGNTSIRNALDVILQATNIMFAENVAHRKQGADVLVQPDVRGVGMLDFTQKKRCVQSGIDAARAAMPRVRAAIEAWKAKQAAQRPRA</sequence>
<feature type="domain" description="PNPLA" evidence="6">
    <location>
        <begin position="69"/>
        <end position="231"/>
    </location>
</feature>